<dbReference type="Gene3D" id="1.20.1280.170">
    <property type="entry name" value="Exocyst complex component Exo70"/>
    <property type="match status" value="1"/>
</dbReference>
<dbReference type="SUPFAM" id="SSF74788">
    <property type="entry name" value="Cullin repeat-like"/>
    <property type="match status" value="1"/>
</dbReference>
<keyword evidence="4" id="KW-0653">Protein transport</keyword>
<dbReference type="InterPro" id="IPR036691">
    <property type="entry name" value="Endo/exonu/phosph_ase_sf"/>
</dbReference>
<keyword evidence="4" id="KW-0268">Exocytosis</keyword>
<dbReference type="PANTHER" id="PTHR12542">
    <property type="entry name" value="EXOCYST COMPLEX PROTEIN EXO70"/>
    <property type="match status" value="1"/>
</dbReference>
<feature type="repeat" description="HEAT" evidence="3">
    <location>
        <begin position="235"/>
        <end position="274"/>
    </location>
</feature>
<dbReference type="PROSITE" id="PS50077">
    <property type="entry name" value="HEAT_REPEAT"/>
    <property type="match status" value="1"/>
</dbReference>
<comment type="function">
    <text evidence="4">Component of the exocyst complex.</text>
</comment>
<keyword evidence="7" id="KW-1185">Reference proteome</keyword>
<comment type="similarity">
    <text evidence="1 4">Belongs to the EXO70 family.</text>
</comment>
<proteinExistence type="inferred from homology"/>
<evidence type="ECO:0000256" key="2">
    <source>
        <dbReference type="ARBA" id="ARBA00022448"/>
    </source>
</evidence>
<dbReference type="GO" id="GO:0015031">
    <property type="term" value="P:protein transport"/>
    <property type="evidence" value="ECO:0007669"/>
    <property type="project" value="UniProtKB-KW"/>
</dbReference>
<name>A0A8S2A2A6_ARAAE</name>
<evidence type="ECO:0000313" key="6">
    <source>
        <dbReference type="EMBL" id="CAE6018281.1"/>
    </source>
</evidence>
<dbReference type="GO" id="GO:0000145">
    <property type="term" value="C:exocyst"/>
    <property type="evidence" value="ECO:0007669"/>
    <property type="project" value="InterPro"/>
</dbReference>
<dbReference type="GO" id="GO:0005546">
    <property type="term" value="F:phosphatidylinositol-4,5-bisphosphate binding"/>
    <property type="evidence" value="ECO:0007669"/>
    <property type="project" value="InterPro"/>
</dbReference>
<evidence type="ECO:0000313" key="7">
    <source>
        <dbReference type="Proteomes" id="UP000682877"/>
    </source>
</evidence>
<dbReference type="InterPro" id="IPR016159">
    <property type="entry name" value="Cullin_repeat-like_dom_sf"/>
</dbReference>
<evidence type="ECO:0000256" key="4">
    <source>
        <dbReference type="RuleBase" id="RU365026"/>
    </source>
</evidence>
<dbReference type="EMBL" id="LR999454">
    <property type="protein sequence ID" value="CAE6018281.1"/>
    <property type="molecule type" value="Genomic_DNA"/>
</dbReference>
<dbReference type="GO" id="GO:0006887">
    <property type="term" value="P:exocytosis"/>
    <property type="evidence" value="ECO:0007669"/>
    <property type="project" value="UniProtKB-KW"/>
</dbReference>
<dbReference type="SUPFAM" id="SSF56219">
    <property type="entry name" value="DNase I-like"/>
    <property type="match status" value="1"/>
</dbReference>
<gene>
    <name evidence="6" type="ORF">AARE701A_LOCUS10000</name>
</gene>
<dbReference type="InterPro" id="IPR004140">
    <property type="entry name" value="Exo70"/>
</dbReference>
<feature type="domain" description="Exocyst complex subunit Exo70 C-terminal" evidence="5">
    <location>
        <begin position="158"/>
        <end position="516"/>
    </location>
</feature>
<evidence type="ECO:0000256" key="3">
    <source>
        <dbReference type="PROSITE-ProRule" id="PRU00103"/>
    </source>
</evidence>
<dbReference type="Pfam" id="PF20669">
    <property type="entry name" value="Exo70_N"/>
    <property type="match status" value="1"/>
</dbReference>
<dbReference type="AlphaFoldDB" id="A0A8S2A2A6"/>
<sequence length="815" mass="92716">MDSIEAAETLTRKWISPDLSSSSSCSLSSIFSTDNRVEGRRFIEVINSLQYAIQGVVLVNPESPKLTRAHNLVTIAMKQNKVSIYSQVPKSEEADVMTDLKMISDCMISSGYENECIKIYKKIRGSIMVEALSNLGFENLSFGKIQKLDWDSMEKNIKKWLEATKVLIANLFEGERILCDHVFSPSVSVAESCFTEITLDSALTLFIFPVSVARCKKTVEKIFLTLDIYQTISQLMPQIEEIFSYDSTSAVRLQAADSLKNLGEEINSMVAKFEASITKESSKSPIPGGGVHQLTRYVMNFIVFLADYHECLAGVLTESTLPLPEDYFGNNDEHNKDGETGSSSSSTVTTRIAWLILVLLCKIDTKSRMYNDMALSYLFLANNLHYVISKVRTSNLRIVLGDEWVANHEGKVTQYLEKYEKIAWGEVITSLSDSNEEMLEENVAKERLKRFNEAFEEAFQKQSEWVVPDSKLREDLKDSVTKKLTTVATSFYEKYHVENWEEVRFAPEDLGNYLSDLFLVIVGSVIVGHVLAVEACDRVCMSELQTFLGDNELDDLPSRGVFFTWSNGRQEDPIIRKLDRVVVNESWRDSFPESLAVFDPPGDSDHAPALVSLSSTIERRKKAFKYFSFLSTHHRYKEVIRTAWHQEVSVGCKLFTFGQRMKKVKAACRELNREGFGNIQQKTKEALAQLELVQEELLSNPSDSLFREEFVARKKWNFFAKAQETFYMQKSRIRWTKDGDACTAFFFKSVIANQGRNSIKYLRGEDGERIENSDQIKDMLLSYYKNLLGTENSGVTPPSVEDIKNLLPFRSLRDS</sequence>
<dbReference type="PANTHER" id="PTHR12542:SF111">
    <property type="entry name" value="EXOCYST SUBUNIT EXO70 FAMILY PROTEIN"/>
    <property type="match status" value="1"/>
</dbReference>
<dbReference type="InterPro" id="IPR021133">
    <property type="entry name" value="HEAT_type_2"/>
</dbReference>
<dbReference type="Proteomes" id="UP000682877">
    <property type="component" value="Chromosome 4"/>
</dbReference>
<dbReference type="Pfam" id="PF03081">
    <property type="entry name" value="Exo70_C"/>
    <property type="match status" value="1"/>
</dbReference>
<reference evidence="6" key="1">
    <citation type="submission" date="2021-01" db="EMBL/GenBank/DDBJ databases">
        <authorList>
            <person name="Bezrukov I."/>
        </authorList>
    </citation>
    <scope>NUCLEOTIDE SEQUENCE</scope>
</reference>
<evidence type="ECO:0000256" key="1">
    <source>
        <dbReference type="ARBA" id="ARBA00006756"/>
    </source>
</evidence>
<dbReference type="InterPro" id="IPR046364">
    <property type="entry name" value="Exo70_C"/>
</dbReference>
<evidence type="ECO:0000259" key="5">
    <source>
        <dbReference type="Pfam" id="PF03081"/>
    </source>
</evidence>
<accession>A0A8S2A2A6</accession>
<protein>
    <recommendedName>
        <fullName evidence="4">Exocyst subunit Exo70 family protein</fullName>
    </recommendedName>
</protein>
<keyword evidence="2 4" id="KW-0813">Transport</keyword>
<organism evidence="6 7">
    <name type="scientific">Arabidopsis arenosa</name>
    <name type="common">Sand rock-cress</name>
    <name type="synonym">Cardaminopsis arenosa</name>
    <dbReference type="NCBI Taxonomy" id="38785"/>
    <lineage>
        <taxon>Eukaryota</taxon>
        <taxon>Viridiplantae</taxon>
        <taxon>Streptophyta</taxon>
        <taxon>Embryophyta</taxon>
        <taxon>Tracheophyta</taxon>
        <taxon>Spermatophyta</taxon>
        <taxon>Magnoliopsida</taxon>
        <taxon>eudicotyledons</taxon>
        <taxon>Gunneridae</taxon>
        <taxon>Pentapetalae</taxon>
        <taxon>rosids</taxon>
        <taxon>malvids</taxon>
        <taxon>Brassicales</taxon>
        <taxon>Brassicaceae</taxon>
        <taxon>Camelineae</taxon>
        <taxon>Arabidopsis</taxon>
    </lineage>
</organism>